<reference evidence="1 2" key="1">
    <citation type="journal article" date="2015" name="Genome Announc.">
        <title>Draft Genome Sequence of Norvancomycin-Producing Strain Amycolatopsis orientalis CPCC200066.</title>
        <authorList>
            <person name="Lei X."/>
            <person name="Yuan F."/>
            <person name="Shi Y."/>
            <person name="Li X."/>
            <person name="Wang L."/>
            <person name="Hong B."/>
        </authorList>
    </citation>
    <scope>NUCLEOTIDE SEQUENCE [LARGE SCALE GENOMIC DNA]</scope>
    <source>
        <strain evidence="1 2">B-37</strain>
    </source>
</reference>
<name>A0A193BVM0_AMYOR</name>
<dbReference type="AlphaFoldDB" id="A0A193BVM0"/>
<sequence>MSNPTVIHPHDRPDDLAILMPTSGYTVQYVDGERGEVTHLDRVAPESLARTGRRELRLMETLLKEALANVQDAWLIKEGGQ</sequence>
<keyword evidence="2" id="KW-1185">Reference proteome</keyword>
<protein>
    <submittedName>
        <fullName evidence="1">Uncharacterized protein</fullName>
    </submittedName>
</protein>
<organism evidence="1 2">
    <name type="scientific">Amycolatopsis orientalis</name>
    <name type="common">Nocardia orientalis</name>
    <dbReference type="NCBI Taxonomy" id="31958"/>
    <lineage>
        <taxon>Bacteria</taxon>
        <taxon>Bacillati</taxon>
        <taxon>Actinomycetota</taxon>
        <taxon>Actinomycetes</taxon>
        <taxon>Pseudonocardiales</taxon>
        <taxon>Pseudonocardiaceae</taxon>
        <taxon>Amycolatopsis</taxon>
    </lineage>
</organism>
<dbReference type="STRING" id="31958.SD37_11615"/>
<proteinExistence type="predicted"/>
<gene>
    <name evidence="1" type="ORF">SD37_11615</name>
</gene>
<dbReference type="RefSeq" id="WP_044851578.1">
    <property type="nucleotide sequence ID" value="NZ_CP016174.1"/>
</dbReference>
<evidence type="ECO:0000313" key="1">
    <source>
        <dbReference type="EMBL" id="ANN16225.1"/>
    </source>
</evidence>
<dbReference type="Proteomes" id="UP000093695">
    <property type="component" value="Chromosome"/>
</dbReference>
<dbReference type="EMBL" id="CP016174">
    <property type="protein sequence ID" value="ANN16225.1"/>
    <property type="molecule type" value="Genomic_DNA"/>
</dbReference>
<dbReference type="KEGG" id="aori:SD37_11615"/>
<evidence type="ECO:0000313" key="2">
    <source>
        <dbReference type="Proteomes" id="UP000093695"/>
    </source>
</evidence>
<accession>A0A193BVM0</accession>